<comment type="caution">
    <text evidence="1">The sequence shown here is derived from an EMBL/GenBank/DDBJ whole genome shotgun (WGS) entry which is preliminary data.</text>
</comment>
<protein>
    <submittedName>
        <fullName evidence="1">Uncharacterized protein</fullName>
    </submittedName>
</protein>
<dbReference type="EMBL" id="AZBU02000001">
    <property type="protein sequence ID" value="TMS37529.1"/>
    <property type="molecule type" value="Genomic_DNA"/>
</dbReference>
<organism evidence="1 2">
    <name type="scientific">Steinernema carpocapsae</name>
    <name type="common">Entomopathogenic nematode</name>
    <dbReference type="NCBI Taxonomy" id="34508"/>
    <lineage>
        <taxon>Eukaryota</taxon>
        <taxon>Metazoa</taxon>
        <taxon>Ecdysozoa</taxon>
        <taxon>Nematoda</taxon>
        <taxon>Chromadorea</taxon>
        <taxon>Rhabditida</taxon>
        <taxon>Tylenchina</taxon>
        <taxon>Panagrolaimomorpha</taxon>
        <taxon>Strongyloidoidea</taxon>
        <taxon>Steinernematidae</taxon>
        <taxon>Steinernema</taxon>
    </lineage>
</organism>
<dbReference type="Proteomes" id="UP000298663">
    <property type="component" value="Chromosome X"/>
</dbReference>
<proteinExistence type="predicted"/>
<dbReference type="AlphaFoldDB" id="A0A4U8UXF6"/>
<reference evidence="1 2" key="1">
    <citation type="journal article" date="2015" name="Genome Biol.">
        <title>Comparative genomics of Steinernema reveals deeply conserved gene regulatory networks.</title>
        <authorList>
            <person name="Dillman A.R."/>
            <person name="Macchietto M."/>
            <person name="Porter C.F."/>
            <person name="Rogers A."/>
            <person name="Williams B."/>
            <person name="Antoshechkin I."/>
            <person name="Lee M.M."/>
            <person name="Goodwin Z."/>
            <person name="Lu X."/>
            <person name="Lewis E.E."/>
            <person name="Goodrich-Blair H."/>
            <person name="Stock S.P."/>
            <person name="Adams B.J."/>
            <person name="Sternberg P.W."/>
            <person name="Mortazavi A."/>
        </authorList>
    </citation>
    <scope>NUCLEOTIDE SEQUENCE [LARGE SCALE GENOMIC DNA]</scope>
    <source>
        <strain evidence="1 2">ALL</strain>
    </source>
</reference>
<keyword evidence="2" id="KW-1185">Reference proteome</keyword>
<accession>A0A4U8UXF6</accession>
<gene>
    <name evidence="1" type="ORF">L596_004441</name>
</gene>
<evidence type="ECO:0000313" key="2">
    <source>
        <dbReference type="Proteomes" id="UP000298663"/>
    </source>
</evidence>
<reference evidence="1 2" key="2">
    <citation type="journal article" date="2019" name="G3 (Bethesda)">
        <title>Hybrid Assembly of the Genome of the Entomopathogenic Nematode Steinernema carpocapsae Identifies the X-Chromosome.</title>
        <authorList>
            <person name="Serra L."/>
            <person name="Macchietto M."/>
            <person name="Macias-Munoz A."/>
            <person name="McGill C.J."/>
            <person name="Rodriguez I.M."/>
            <person name="Rodriguez B."/>
            <person name="Murad R."/>
            <person name="Mortazavi A."/>
        </authorList>
    </citation>
    <scope>NUCLEOTIDE SEQUENCE [LARGE SCALE GENOMIC DNA]</scope>
    <source>
        <strain evidence="1 2">ALL</strain>
    </source>
</reference>
<dbReference type="EMBL" id="CM016762">
    <property type="protein sequence ID" value="TMS37529.1"/>
    <property type="molecule type" value="Genomic_DNA"/>
</dbReference>
<sequence length="80" mass="8753">MSLKTKTGGGDRHLPTAILTALTHTPYARGEFIRRQNEICTEIVMPFCPKRAKTAAGGTGGHTTYLHQITLRKWSSVATV</sequence>
<name>A0A4U8UXF6_STECR</name>
<evidence type="ECO:0000313" key="1">
    <source>
        <dbReference type="EMBL" id="TMS37529.1"/>
    </source>
</evidence>